<keyword evidence="3" id="KW-0560">Oxidoreductase</keyword>
<dbReference type="Gene3D" id="3.20.20.30">
    <property type="entry name" value="Luciferase-like domain"/>
    <property type="match status" value="1"/>
</dbReference>
<evidence type="ECO:0000256" key="4">
    <source>
        <dbReference type="ARBA" id="ARBA00023033"/>
    </source>
</evidence>
<dbReference type="InterPro" id="IPR019921">
    <property type="entry name" value="Lucif-like_OxRdtase_Rv2161c"/>
</dbReference>
<organism evidence="6 7">
    <name type="scientific">Roseomonas acroporae</name>
    <dbReference type="NCBI Taxonomy" id="2937791"/>
    <lineage>
        <taxon>Bacteria</taxon>
        <taxon>Pseudomonadati</taxon>
        <taxon>Pseudomonadota</taxon>
        <taxon>Alphaproteobacteria</taxon>
        <taxon>Acetobacterales</taxon>
        <taxon>Roseomonadaceae</taxon>
        <taxon>Roseomonas</taxon>
    </lineage>
</organism>
<evidence type="ECO:0000256" key="2">
    <source>
        <dbReference type="ARBA" id="ARBA00022643"/>
    </source>
</evidence>
<dbReference type="InterPro" id="IPR050172">
    <property type="entry name" value="SsuD_RutA_monooxygenase"/>
</dbReference>
<dbReference type="RefSeq" id="WP_248667806.1">
    <property type="nucleotide sequence ID" value="NZ_JALPRX010000064.1"/>
</dbReference>
<gene>
    <name evidence="6" type="ORF">M0638_14980</name>
</gene>
<dbReference type="Pfam" id="PF00296">
    <property type="entry name" value="Bac_luciferase"/>
    <property type="match status" value="1"/>
</dbReference>
<reference evidence="6" key="1">
    <citation type="submission" date="2022-04" db="EMBL/GenBank/DDBJ databases">
        <title>Roseomonas acroporae sp. nov., isolated from coral Acropora digitifera.</title>
        <authorList>
            <person name="Sun H."/>
        </authorList>
    </citation>
    <scope>NUCLEOTIDE SEQUENCE</scope>
    <source>
        <strain evidence="6">NAR14</strain>
    </source>
</reference>
<dbReference type="InterPro" id="IPR011251">
    <property type="entry name" value="Luciferase-like_dom"/>
</dbReference>
<dbReference type="EMBL" id="JALPRX010000064">
    <property type="protein sequence ID" value="MCK8785688.1"/>
    <property type="molecule type" value="Genomic_DNA"/>
</dbReference>
<sequence length="333" mass="36593">MKFSVCLPTGFEGVMHPIPFVEATDFVPLAQLCERLGYDGVWGNDHITTQHYVEEKFPGRTPRFYEVMTVLAFCAAATTRLRVGTAVAVLPMRDPLWLAKQAATLDAMSGGRLDLGLGIGAYREEFAAWAPRLARTAQRGEMLDEGLAMLHALFTEPRTSFDGKYYACRDVAMSPKPAQAPLPIYVGGHNMASVERAARWGRGWLPGWRPWAELAERIATLRARAAELGRDPDSIEVAPQFSVTVGRTPEAAEARYMASDLVAHRKSLAYTGRDLSQQVVANLVGSPDLIREKVAGLAAIGVRHCCGLMFPADTLAEYREQVEWFAEVVRPGG</sequence>
<proteinExistence type="predicted"/>
<evidence type="ECO:0000259" key="5">
    <source>
        <dbReference type="Pfam" id="PF00296"/>
    </source>
</evidence>
<comment type="caution">
    <text evidence="6">The sequence shown here is derived from an EMBL/GenBank/DDBJ whole genome shotgun (WGS) entry which is preliminary data.</text>
</comment>
<keyword evidence="4" id="KW-0503">Monooxygenase</keyword>
<protein>
    <submittedName>
        <fullName evidence="6">LLM class flavin-dependent oxidoreductase</fullName>
    </submittedName>
</protein>
<feature type="domain" description="Luciferase-like" evidence="5">
    <location>
        <begin position="1"/>
        <end position="304"/>
    </location>
</feature>
<keyword evidence="2" id="KW-0288">FMN</keyword>
<accession>A0A9X1Y8X7</accession>
<dbReference type="NCBIfam" id="TIGR03619">
    <property type="entry name" value="F420_Rv2161c"/>
    <property type="match status" value="1"/>
</dbReference>
<evidence type="ECO:0000313" key="6">
    <source>
        <dbReference type="EMBL" id="MCK8785688.1"/>
    </source>
</evidence>
<dbReference type="Proteomes" id="UP001139516">
    <property type="component" value="Unassembled WGS sequence"/>
</dbReference>
<dbReference type="GO" id="GO:0008726">
    <property type="term" value="F:alkanesulfonate monooxygenase activity"/>
    <property type="evidence" value="ECO:0007669"/>
    <property type="project" value="TreeGrafter"/>
</dbReference>
<dbReference type="AlphaFoldDB" id="A0A9X1Y8X7"/>
<evidence type="ECO:0000313" key="7">
    <source>
        <dbReference type="Proteomes" id="UP001139516"/>
    </source>
</evidence>
<evidence type="ECO:0000256" key="1">
    <source>
        <dbReference type="ARBA" id="ARBA00022630"/>
    </source>
</evidence>
<dbReference type="PANTHER" id="PTHR42847:SF4">
    <property type="entry name" value="ALKANESULFONATE MONOOXYGENASE-RELATED"/>
    <property type="match status" value="1"/>
</dbReference>
<dbReference type="GO" id="GO:0046306">
    <property type="term" value="P:alkanesulfonate catabolic process"/>
    <property type="evidence" value="ECO:0007669"/>
    <property type="project" value="TreeGrafter"/>
</dbReference>
<dbReference type="InterPro" id="IPR036661">
    <property type="entry name" value="Luciferase-like_sf"/>
</dbReference>
<keyword evidence="7" id="KW-1185">Reference proteome</keyword>
<dbReference type="PANTHER" id="PTHR42847">
    <property type="entry name" value="ALKANESULFONATE MONOOXYGENASE"/>
    <property type="match status" value="1"/>
</dbReference>
<dbReference type="SUPFAM" id="SSF51679">
    <property type="entry name" value="Bacterial luciferase-like"/>
    <property type="match status" value="1"/>
</dbReference>
<keyword evidence="1" id="KW-0285">Flavoprotein</keyword>
<name>A0A9X1Y8X7_9PROT</name>
<evidence type="ECO:0000256" key="3">
    <source>
        <dbReference type="ARBA" id="ARBA00023002"/>
    </source>
</evidence>